<feature type="transmembrane region" description="Helical" evidence="1">
    <location>
        <begin position="62"/>
        <end position="81"/>
    </location>
</feature>
<evidence type="ECO:0000313" key="2">
    <source>
        <dbReference type="EMBL" id="MFC4350485.1"/>
    </source>
</evidence>
<name>A0ABV8UIP6_9PROT</name>
<organism evidence="2 3">
    <name type="scientific">Fodinicurvata halophila</name>
    <dbReference type="NCBI Taxonomy" id="1419723"/>
    <lineage>
        <taxon>Bacteria</taxon>
        <taxon>Pseudomonadati</taxon>
        <taxon>Pseudomonadota</taxon>
        <taxon>Alphaproteobacteria</taxon>
        <taxon>Rhodospirillales</taxon>
        <taxon>Rhodovibrionaceae</taxon>
        <taxon>Fodinicurvata</taxon>
    </lineage>
</organism>
<keyword evidence="3" id="KW-1185">Reference proteome</keyword>
<keyword evidence="1" id="KW-0472">Membrane</keyword>
<evidence type="ECO:0000313" key="3">
    <source>
        <dbReference type="Proteomes" id="UP001595799"/>
    </source>
</evidence>
<gene>
    <name evidence="2" type="ORF">ACFOW6_02885</name>
</gene>
<evidence type="ECO:0008006" key="4">
    <source>
        <dbReference type="Google" id="ProtNLM"/>
    </source>
</evidence>
<dbReference type="Proteomes" id="UP001595799">
    <property type="component" value="Unassembled WGS sequence"/>
</dbReference>
<keyword evidence="1" id="KW-0812">Transmembrane</keyword>
<feature type="transmembrane region" description="Helical" evidence="1">
    <location>
        <begin position="30"/>
        <end position="50"/>
    </location>
</feature>
<keyword evidence="1" id="KW-1133">Transmembrane helix</keyword>
<dbReference type="RefSeq" id="WP_382420821.1">
    <property type="nucleotide sequence ID" value="NZ_JBHSCW010000001.1"/>
</dbReference>
<dbReference type="EMBL" id="JBHSCW010000001">
    <property type="protein sequence ID" value="MFC4350485.1"/>
    <property type="molecule type" value="Genomic_DNA"/>
</dbReference>
<protein>
    <recommendedName>
        <fullName evidence="4">PH (Pleckstrin Homology) domain-containing protein</fullName>
    </recommendedName>
</protein>
<reference evidence="3" key="1">
    <citation type="journal article" date="2019" name="Int. J. Syst. Evol. Microbiol.">
        <title>The Global Catalogue of Microorganisms (GCM) 10K type strain sequencing project: providing services to taxonomists for standard genome sequencing and annotation.</title>
        <authorList>
            <consortium name="The Broad Institute Genomics Platform"/>
            <consortium name="The Broad Institute Genome Sequencing Center for Infectious Disease"/>
            <person name="Wu L."/>
            <person name="Ma J."/>
        </authorList>
    </citation>
    <scope>NUCLEOTIDE SEQUENCE [LARGE SCALE GENOMIC DNA]</scope>
    <source>
        <strain evidence="3">CECT 8472</strain>
    </source>
</reference>
<sequence>MEFQLFNTKPSARGAAQPDSLDFNFDRLKVVSHLVILAALVFFGIAAIVGPSGGSEEGEISWLVSVILISMPGYLVVRLLLEQRLERPILRLTQEGFFDRRQDRDWVSWPEVEEASPKRQLLMRGVKIVLSDGSRADVDMTFLQGTPRQVIEFIQQAARKAEARNREDADEDETADR</sequence>
<comment type="caution">
    <text evidence="2">The sequence shown here is derived from an EMBL/GenBank/DDBJ whole genome shotgun (WGS) entry which is preliminary data.</text>
</comment>
<proteinExistence type="predicted"/>
<evidence type="ECO:0000256" key="1">
    <source>
        <dbReference type="SAM" id="Phobius"/>
    </source>
</evidence>
<accession>A0ABV8UIP6</accession>